<evidence type="ECO:0000313" key="2">
    <source>
        <dbReference type="Proteomes" id="UP001632037"/>
    </source>
</evidence>
<organism evidence="1 2">
    <name type="scientific">Phytophthora oleae</name>
    <dbReference type="NCBI Taxonomy" id="2107226"/>
    <lineage>
        <taxon>Eukaryota</taxon>
        <taxon>Sar</taxon>
        <taxon>Stramenopiles</taxon>
        <taxon>Oomycota</taxon>
        <taxon>Peronosporomycetes</taxon>
        <taxon>Peronosporales</taxon>
        <taxon>Peronosporaceae</taxon>
        <taxon>Phytophthora</taxon>
    </lineage>
</organism>
<accession>A0ABD3F5L4</accession>
<dbReference type="InterPro" id="IPR052050">
    <property type="entry name" value="SecEffector_AnkRepeat"/>
</dbReference>
<dbReference type="PANTHER" id="PTHR46586">
    <property type="entry name" value="ANKYRIN REPEAT-CONTAINING PROTEIN"/>
    <property type="match status" value="1"/>
</dbReference>
<sequence>MPMLQAARVVTRYCLPEGSGDLPHVSRQLDAYLDTFSANWTIVTAYKRTGSLRFVQFVASRESAETQDPFFKQWLLNRTAEFSADRGDLPTLCWLMEKYLPVETVDNVTEIAGTLGHLEILQWLYDHQRDRVRFDVALCGAFEKQTRTGSGVVT</sequence>
<dbReference type="AlphaFoldDB" id="A0ABD3F5L4"/>
<protein>
    <submittedName>
        <fullName evidence="1">Uncharacterized protein</fullName>
    </submittedName>
</protein>
<dbReference type="EMBL" id="JBIMZQ010000033">
    <property type="protein sequence ID" value="KAL3662145.1"/>
    <property type="molecule type" value="Genomic_DNA"/>
</dbReference>
<proteinExistence type="predicted"/>
<keyword evidence="2" id="KW-1185">Reference proteome</keyword>
<dbReference type="Proteomes" id="UP001632037">
    <property type="component" value="Unassembled WGS sequence"/>
</dbReference>
<dbReference type="PANTHER" id="PTHR46586:SF3">
    <property type="entry name" value="ANKYRIN REPEAT-CONTAINING PROTEIN"/>
    <property type="match status" value="1"/>
</dbReference>
<evidence type="ECO:0000313" key="1">
    <source>
        <dbReference type="EMBL" id="KAL3662145.1"/>
    </source>
</evidence>
<reference evidence="1 2" key="1">
    <citation type="submission" date="2024-09" db="EMBL/GenBank/DDBJ databases">
        <title>Genome sequencing and assembly of Phytophthora oleae, isolate VK10A, causative agent of rot of olive drupes.</title>
        <authorList>
            <person name="Conti Taguali S."/>
            <person name="Riolo M."/>
            <person name="La Spada F."/>
            <person name="Cacciola S.O."/>
            <person name="Dionisio G."/>
        </authorList>
    </citation>
    <scope>NUCLEOTIDE SEQUENCE [LARGE SCALE GENOMIC DNA]</scope>
    <source>
        <strain evidence="1 2">VK10A</strain>
    </source>
</reference>
<comment type="caution">
    <text evidence="1">The sequence shown here is derived from an EMBL/GenBank/DDBJ whole genome shotgun (WGS) entry which is preliminary data.</text>
</comment>
<name>A0ABD3F5L4_9STRA</name>
<gene>
    <name evidence="1" type="ORF">V7S43_012946</name>
</gene>